<dbReference type="Gene3D" id="3.40.190.10">
    <property type="entry name" value="Periplasmic binding protein-like II"/>
    <property type="match status" value="4"/>
</dbReference>
<dbReference type="Pfam" id="PF00990">
    <property type="entry name" value="GGDEF"/>
    <property type="match status" value="1"/>
</dbReference>
<dbReference type="SUPFAM" id="SSF55073">
    <property type="entry name" value="Nucleotide cyclase"/>
    <property type="match status" value="1"/>
</dbReference>
<dbReference type="SMART" id="SM00062">
    <property type="entry name" value="PBPb"/>
    <property type="match status" value="2"/>
</dbReference>
<evidence type="ECO:0000259" key="2">
    <source>
        <dbReference type="PROSITE" id="PS50887"/>
    </source>
</evidence>
<dbReference type="EMBL" id="JACOQG010000005">
    <property type="protein sequence ID" value="MBC5778970.1"/>
    <property type="molecule type" value="Genomic_DNA"/>
</dbReference>
<comment type="caution">
    <text evidence="3">The sequence shown here is derived from an EMBL/GenBank/DDBJ whole genome shotgun (WGS) entry which is preliminary data.</text>
</comment>
<dbReference type="PANTHER" id="PTHR33121:SF71">
    <property type="entry name" value="OXYGEN SENSOR PROTEIN DOSP"/>
    <property type="match status" value="1"/>
</dbReference>
<gene>
    <name evidence="3" type="ORF">H8Z82_04720</name>
</gene>
<dbReference type="PROSITE" id="PS50887">
    <property type="entry name" value="GGDEF"/>
    <property type="match status" value="1"/>
</dbReference>
<dbReference type="InterPro" id="IPR001633">
    <property type="entry name" value="EAL_dom"/>
</dbReference>
<dbReference type="Pfam" id="PF00563">
    <property type="entry name" value="EAL"/>
    <property type="match status" value="1"/>
</dbReference>
<dbReference type="InterPro" id="IPR043128">
    <property type="entry name" value="Rev_trsase/Diguanyl_cyclase"/>
</dbReference>
<evidence type="ECO:0000313" key="3">
    <source>
        <dbReference type="EMBL" id="MBC5778970.1"/>
    </source>
</evidence>
<dbReference type="PANTHER" id="PTHR33121">
    <property type="entry name" value="CYCLIC DI-GMP PHOSPHODIESTERASE PDEF"/>
    <property type="match status" value="1"/>
</dbReference>
<dbReference type="SMART" id="SM00052">
    <property type="entry name" value="EAL"/>
    <property type="match status" value="1"/>
</dbReference>
<dbReference type="SUPFAM" id="SSF141868">
    <property type="entry name" value="EAL domain-like"/>
    <property type="match status" value="1"/>
</dbReference>
<dbReference type="SMART" id="SM00267">
    <property type="entry name" value="GGDEF"/>
    <property type="match status" value="1"/>
</dbReference>
<dbReference type="CDD" id="cd01949">
    <property type="entry name" value="GGDEF"/>
    <property type="match status" value="1"/>
</dbReference>
<dbReference type="InterPro" id="IPR050706">
    <property type="entry name" value="Cyclic-di-GMP_PDE-like"/>
</dbReference>
<protein>
    <submittedName>
        <fullName evidence="3">EAL domain-containing protein</fullName>
    </submittedName>
</protein>
<dbReference type="InterPro" id="IPR035919">
    <property type="entry name" value="EAL_sf"/>
</dbReference>
<dbReference type="RefSeq" id="WP_186994428.1">
    <property type="nucleotide sequence ID" value="NZ_JACOQG010000005.1"/>
</dbReference>
<reference evidence="3 4" key="1">
    <citation type="submission" date="2020-08" db="EMBL/GenBank/DDBJ databases">
        <title>Genome public.</title>
        <authorList>
            <person name="Liu C."/>
            <person name="Sun Q."/>
        </authorList>
    </citation>
    <scope>NUCLEOTIDE SEQUENCE [LARGE SCALE GENOMIC DNA]</scope>
    <source>
        <strain evidence="3 4">M29</strain>
    </source>
</reference>
<dbReference type="InterPro" id="IPR000160">
    <property type="entry name" value="GGDEF_dom"/>
</dbReference>
<evidence type="ECO:0000259" key="1">
    <source>
        <dbReference type="PROSITE" id="PS50883"/>
    </source>
</evidence>
<dbReference type="Gene3D" id="3.20.20.450">
    <property type="entry name" value="EAL domain"/>
    <property type="match status" value="1"/>
</dbReference>
<dbReference type="PROSITE" id="PS50883">
    <property type="entry name" value="EAL"/>
    <property type="match status" value="1"/>
</dbReference>
<dbReference type="InterPro" id="IPR029787">
    <property type="entry name" value="Nucleotide_cyclase"/>
</dbReference>
<dbReference type="NCBIfam" id="TIGR00254">
    <property type="entry name" value="GGDEF"/>
    <property type="match status" value="1"/>
</dbReference>
<dbReference type="InterPro" id="IPR001638">
    <property type="entry name" value="Solute-binding_3/MltF_N"/>
</dbReference>
<sequence>MSGKKKNIMVIGFLFVLLLGLIVPVWAQSETGTKTIRVAYREAADFINKSSSGVYKGYGVEYLNKISQYTGWKYEYINESWEDQLEDLKCGKVDLICNAQKTKDREKDYEFSCMPIGTEQTVLYTSEDNEDIYFQDYEHMNGKTVGLLRGSYQNEEFEQRQGEKKFHCLEKYYKSEQDQIEALEQKKVDMILVGSISKHDSLKIVDKFGDAPMYIMATKGNTEVMNGVNNALEQLKSEVPDLREQLTEQYFMDRNRNSKPLFTREETEYIKSVRAPIKIGCIGDQPPLVYIDKETGKLDGIYIALLEKFSEISGIPFELKSLSSDTDPIEAAQSGNYDFIAGITGCQEMIDDPGVHLTGSFFTREFQIVAERGADINTLEMPIVSINSIFKKYKSLRPEGGFSHKAIYCDSPQAILDAVVNKKADMAVVDSYAASYYLQDEKYHNLALSGIVYTKAETCMIYADNVDHNLVSVINKSIGSLSSQDEENIIRQYSINLMKTFSIWELLGKYKYQMICILIFLVALTVIVIANNRHRTQMQVEAAAQEAYRSRMETDELTGLLNKEGFYRSGSEFLEEHSEADARILYINIENFKLVNDLFGEDAGDEFLKFIGRELEKNFGRIDIISCRYEADHFVILTLESEDRIQAQMKRFCDRIKDYYLKTTVEISAGIYEIRDRSKSLRIMCDRAHLAAESIKKNHMAQIAVYDDTHRKKLIQEQMIINELGDALKEKQLKAFFQPKYDMRTDRIIGAEALVRWEHPEKGLLSPGIFIPVLEKNGYIAKVDLYIYEETCIFLKKCMDEGIPLYPVSVNLSRVGFYNPKLFQTLCEIAERYHIPKKYLELEITETAYATDSEMIFSVVEKLRQGGFRVLMDDFGSGYSSLNMLKEAPIDEIKLDMRFLSAADPYERAEEILHMIITMGNHMKLSIIAEGVETEQQKAMLQGYGCNKAQGYFYARPMREEEYTELLRKEAKENL</sequence>
<dbReference type="Pfam" id="PF00497">
    <property type="entry name" value="SBP_bac_3"/>
    <property type="match status" value="1"/>
</dbReference>
<dbReference type="Proteomes" id="UP000649826">
    <property type="component" value="Unassembled WGS sequence"/>
</dbReference>
<evidence type="ECO:0000313" key="4">
    <source>
        <dbReference type="Proteomes" id="UP000649826"/>
    </source>
</evidence>
<proteinExistence type="predicted"/>
<keyword evidence="4" id="KW-1185">Reference proteome</keyword>
<dbReference type="Gene3D" id="3.30.70.270">
    <property type="match status" value="1"/>
</dbReference>
<dbReference type="CDD" id="cd01948">
    <property type="entry name" value="EAL"/>
    <property type="match status" value="1"/>
</dbReference>
<dbReference type="SUPFAM" id="SSF53850">
    <property type="entry name" value="Periplasmic binding protein-like II"/>
    <property type="match status" value="2"/>
</dbReference>
<name>A0ABR7IG88_9FIRM</name>
<organism evidence="3 4">
    <name type="scientific">Blautia difficilis</name>
    <dbReference type="NCBI Taxonomy" id="2763027"/>
    <lineage>
        <taxon>Bacteria</taxon>
        <taxon>Bacillati</taxon>
        <taxon>Bacillota</taxon>
        <taxon>Clostridia</taxon>
        <taxon>Lachnospirales</taxon>
        <taxon>Lachnospiraceae</taxon>
        <taxon>Blautia</taxon>
    </lineage>
</organism>
<feature type="domain" description="GGDEF" evidence="2">
    <location>
        <begin position="580"/>
        <end position="708"/>
    </location>
</feature>
<feature type="domain" description="EAL" evidence="1">
    <location>
        <begin position="717"/>
        <end position="971"/>
    </location>
</feature>
<accession>A0ABR7IG88</accession>